<gene>
    <name evidence="2" type="ORF">G5C65_34160</name>
</gene>
<accession>A0A6G4X6X1</accession>
<comment type="caution">
    <text evidence="2">The sequence shown here is derived from an EMBL/GenBank/DDBJ whole genome shotgun (WGS) entry which is preliminary data.</text>
</comment>
<evidence type="ECO:0000313" key="2">
    <source>
        <dbReference type="EMBL" id="NGO73289.1"/>
    </source>
</evidence>
<dbReference type="AlphaFoldDB" id="A0A6G4X6X1"/>
<evidence type="ECO:0000256" key="1">
    <source>
        <dbReference type="SAM" id="MobiDB-lite"/>
    </source>
</evidence>
<sequence length="76" mass="7928">MGEQGPELVDLPAGARVRTSGDSRRLAAAADRGDGGRPIVIQLDVGGRALGEIVVDPLRREVRKRGGNVQAVLGQT</sequence>
<keyword evidence="3" id="KW-1185">Reference proteome</keyword>
<organism evidence="2 3">
    <name type="scientific">Streptomyces boncukensis</name>
    <dbReference type="NCBI Taxonomy" id="2711219"/>
    <lineage>
        <taxon>Bacteria</taxon>
        <taxon>Bacillati</taxon>
        <taxon>Actinomycetota</taxon>
        <taxon>Actinomycetes</taxon>
        <taxon>Kitasatosporales</taxon>
        <taxon>Streptomycetaceae</taxon>
        <taxon>Streptomyces</taxon>
    </lineage>
</organism>
<feature type="region of interest" description="Disordered" evidence="1">
    <location>
        <begin position="1"/>
        <end position="31"/>
    </location>
</feature>
<dbReference type="Proteomes" id="UP000477722">
    <property type="component" value="Unassembled WGS sequence"/>
</dbReference>
<name>A0A6G4X6X1_9ACTN</name>
<reference evidence="2 3" key="1">
    <citation type="submission" date="2020-02" db="EMBL/GenBank/DDBJ databases">
        <title>Whole-genome analyses of novel actinobacteria.</title>
        <authorList>
            <person name="Sahin N."/>
            <person name="Tatar D."/>
        </authorList>
    </citation>
    <scope>NUCLEOTIDE SEQUENCE [LARGE SCALE GENOMIC DNA]</scope>
    <source>
        <strain evidence="2 3">SB3404</strain>
    </source>
</reference>
<protein>
    <submittedName>
        <fullName evidence="2">Uncharacterized protein</fullName>
    </submittedName>
</protein>
<proteinExistence type="predicted"/>
<dbReference type="EMBL" id="JAAKZZ010000682">
    <property type="protein sequence ID" value="NGO73289.1"/>
    <property type="molecule type" value="Genomic_DNA"/>
</dbReference>
<evidence type="ECO:0000313" key="3">
    <source>
        <dbReference type="Proteomes" id="UP000477722"/>
    </source>
</evidence>
<feature type="compositionally biased region" description="Basic and acidic residues" evidence="1">
    <location>
        <begin position="19"/>
        <end position="31"/>
    </location>
</feature>